<comment type="caution">
    <text evidence="3">The sequence shown here is derived from an EMBL/GenBank/DDBJ whole genome shotgun (WGS) entry which is preliminary data.</text>
</comment>
<dbReference type="RefSeq" id="WP_028537855.1">
    <property type="nucleotide sequence ID" value="NZ_FXAE01000049.1"/>
</dbReference>
<dbReference type="EMBL" id="FXAE01000049">
    <property type="protein sequence ID" value="SMF55440.1"/>
    <property type="molecule type" value="Genomic_DNA"/>
</dbReference>
<evidence type="ECO:0000256" key="1">
    <source>
        <dbReference type="SAM" id="Phobius"/>
    </source>
</evidence>
<protein>
    <submittedName>
        <fullName evidence="3">PH domain-containing protein</fullName>
    </submittedName>
</protein>
<feature type="domain" description="Uncharacterized protein YyaB-like PH" evidence="2">
    <location>
        <begin position="64"/>
        <end position="140"/>
    </location>
</feature>
<keyword evidence="1" id="KW-1133">Transmembrane helix</keyword>
<dbReference type="InterPro" id="IPR009589">
    <property type="entry name" value="PH_YyaB-like"/>
</dbReference>
<keyword evidence="1" id="KW-0812">Transmembrane</keyword>
<feature type="transmembrane region" description="Helical" evidence="1">
    <location>
        <begin position="12"/>
        <end position="30"/>
    </location>
</feature>
<feature type="transmembrane region" description="Helical" evidence="1">
    <location>
        <begin position="42"/>
        <end position="61"/>
    </location>
</feature>
<proteinExistence type="predicted"/>
<accession>A0ABY1M1M5</accession>
<keyword evidence="1" id="KW-0472">Membrane</keyword>
<evidence type="ECO:0000259" key="2">
    <source>
        <dbReference type="Pfam" id="PF06713"/>
    </source>
</evidence>
<keyword evidence="4" id="KW-1185">Reference proteome</keyword>
<evidence type="ECO:0000313" key="3">
    <source>
        <dbReference type="EMBL" id="SMF55440.1"/>
    </source>
</evidence>
<organism evidence="3 4">
    <name type="scientific">Paenibacillus barengoltzii J12</name>
    <dbReference type="NCBI Taxonomy" id="935846"/>
    <lineage>
        <taxon>Bacteria</taxon>
        <taxon>Bacillati</taxon>
        <taxon>Bacillota</taxon>
        <taxon>Bacilli</taxon>
        <taxon>Bacillales</taxon>
        <taxon>Paenibacillaceae</taxon>
        <taxon>Paenibacillus</taxon>
    </lineage>
</organism>
<sequence>MRFKTKRDPLFVCLWLFFLFVANLVLLWPLLLDPKALTRTELVGIIVPDALVTLLLAWLALDISYVIREDLLLVKGGMFRSKIRYNDITRITRQPNIWLGYRLLFSRDAIEIHYRNGVLGSVVISPVDQERFIQELIRRNPSIEFSDQP</sequence>
<reference evidence="3 4" key="1">
    <citation type="submission" date="2017-04" db="EMBL/GenBank/DDBJ databases">
        <authorList>
            <person name="Varghese N."/>
            <person name="Submissions S."/>
        </authorList>
    </citation>
    <scope>NUCLEOTIDE SEQUENCE [LARGE SCALE GENOMIC DNA]</scope>
    <source>
        <strain evidence="3 4">J12</strain>
    </source>
</reference>
<gene>
    <name evidence="3" type="ORF">SAMN02744124_03662</name>
</gene>
<evidence type="ECO:0000313" key="4">
    <source>
        <dbReference type="Proteomes" id="UP000192939"/>
    </source>
</evidence>
<dbReference type="Proteomes" id="UP000192939">
    <property type="component" value="Unassembled WGS sequence"/>
</dbReference>
<dbReference type="Pfam" id="PF06713">
    <property type="entry name" value="bPH_4"/>
    <property type="match status" value="1"/>
</dbReference>
<name>A0ABY1M1M5_9BACL</name>